<evidence type="ECO:0000256" key="7">
    <source>
        <dbReference type="ARBA" id="ARBA00023163"/>
    </source>
</evidence>
<feature type="compositionally biased region" description="Low complexity" evidence="10">
    <location>
        <begin position="584"/>
        <end position="604"/>
    </location>
</feature>
<evidence type="ECO:0000256" key="4">
    <source>
        <dbReference type="ARBA" id="ARBA00022771"/>
    </source>
</evidence>
<dbReference type="STRING" id="289078.A0A2X0LE86"/>
<feature type="domain" description="C2H2-type" evidence="11">
    <location>
        <begin position="340"/>
        <end position="369"/>
    </location>
</feature>
<evidence type="ECO:0000256" key="2">
    <source>
        <dbReference type="ARBA" id="ARBA00022723"/>
    </source>
</evidence>
<feature type="domain" description="C2H2-type" evidence="11">
    <location>
        <begin position="250"/>
        <end position="277"/>
    </location>
</feature>
<name>A0A2X0LE86_9BASI</name>
<dbReference type="FunFam" id="3.30.160.60:FF:000062">
    <property type="entry name" value="RB-associated KRAB zinc finger protein-like"/>
    <property type="match status" value="1"/>
</dbReference>
<gene>
    <name evidence="12" type="ORF">BZ3500_MVSOF-1268-A1-R1_CHR4-2G07068</name>
</gene>
<dbReference type="PANTHER" id="PTHR14003:SF22">
    <property type="entry name" value="FINGER DOMAIN PROTEIN, PUTATIVE (AFU_ORTHOLOGUE AFUA_4G11480)-RELATED"/>
    <property type="match status" value="1"/>
</dbReference>
<dbReference type="PROSITE" id="PS50157">
    <property type="entry name" value="ZINC_FINGER_C2H2_2"/>
    <property type="match status" value="4"/>
</dbReference>
<evidence type="ECO:0000256" key="5">
    <source>
        <dbReference type="ARBA" id="ARBA00022833"/>
    </source>
</evidence>
<keyword evidence="6" id="KW-0805">Transcription regulation</keyword>
<dbReference type="Gene3D" id="3.30.160.60">
    <property type="entry name" value="Classic Zinc Finger"/>
    <property type="match status" value="4"/>
</dbReference>
<dbReference type="SMART" id="SM00355">
    <property type="entry name" value="ZnF_C2H2"/>
    <property type="match status" value="4"/>
</dbReference>
<feature type="compositionally biased region" description="Basic and acidic residues" evidence="10">
    <location>
        <begin position="187"/>
        <end position="201"/>
    </location>
</feature>
<protein>
    <submittedName>
        <fullName evidence="12">BZ3500_MvSof-1268-A1-R1_Chr4-2g07068 protein</fullName>
    </submittedName>
</protein>
<feature type="region of interest" description="Disordered" evidence="10">
    <location>
        <begin position="584"/>
        <end position="633"/>
    </location>
</feature>
<feature type="region of interest" description="Disordered" evidence="10">
    <location>
        <begin position="652"/>
        <end position="728"/>
    </location>
</feature>
<keyword evidence="13" id="KW-1185">Reference proteome</keyword>
<feature type="region of interest" description="Disordered" evidence="10">
    <location>
        <begin position="393"/>
        <end position="427"/>
    </location>
</feature>
<feature type="compositionally biased region" description="Low complexity" evidence="10">
    <location>
        <begin position="13"/>
        <end position="25"/>
    </location>
</feature>
<keyword evidence="2" id="KW-0479">Metal-binding</keyword>
<keyword evidence="7" id="KW-0804">Transcription</keyword>
<dbReference type="GO" id="GO:0000785">
    <property type="term" value="C:chromatin"/>
    <property type="evidence" value="ECO:0007669"/>
    <property type="project" value="TreeGrafter"/>
</dbReference>
<feature type="compositionally biased region" description="Basic and acidic residues" evidence="10">
    <location>
        <begin position="477"/>
        <end position="489"/>
    </location>
</feature>
<evidence type="ECO:0000259" key="11">
    <source>
        <dbReference type="PROSITE" id="PS50157"/>
    </source>
</evidence>
<evidence type="ECO:0000313" key="12">
    <source>
        <dbReference type="EMBL" id="SCZ97221.1"/>
    </source>
</evidence>
<dbReference type="EMBL" id="FMWP01000092">
    <property type="protein sequence ID" value="SCZ97221.1"/>
    <property type="molecule type" value="Genomic_DNA"/>
</dbReference>
<reference evidence="13" key="1">
    <citation type="submission" date="2016-10" db="EMBL/GenBank/DDBJ databases">
        <authorList>
            <person name="Jeantristanb JTB J.-T."/>
            <person name="Ricardo R."/>
        </authorList>
    </citation>
    <scope>NUCLEOTIDE SEQUENCE [LARGE SCALE GENOMIC DNA]</scope>
</reference>
<evidence type="ECO:0000313" key="13">
    <source>
        <dbReference type="Proteomes" id="UP000249723"/>
    </source>
</evidence>
<evidence type="ECO:0000256" key="10">
    <source>
        <dbReference type="SAM" id="MobiDB-lite"/>
    </source>
</evidence>
<accession>A0A2X0LE86</accession>
<keyword evidence="4 9" id="KW-0863">Zinc-finger</keyword>
<dbReference type="GO" id="GO:0031519">
    <property type="term" value="C:PcG protein complex"/>
    <property type="evidence" value="ECO:0007669"/>
    <property type="project" value="TreeGrafter"/>
</dbReference>
<dbReference type="AlphaFoldDB" id="A0A2X0LE86"/>
<feature type="region of interest" description="Disordered" evidence="10">
    <location>
        <begin position="1"/>
        <end position="75"/>
    </location>
</feature>
<dbReference type="OrthoDB" id="654211at2759"/>
<dbReference type="GO" id="GO:0000978">
    <property type="term" value="F:RNA polymerase II cis-regulatory region sequence-specific DNA binding"/>
    <property type="evidence" value="ECO:0007669"/>
    <property type="project" value="TreeGrafter"/>
</dbReference>
<dbReference type="GO" id="GO:0005667">
    <property type="term" value="C:transcription regulator complex"/>
    <property type="evidence" value="ECO:0007669"/>
    <property type="project" value="TreeGrafter"/>
</dbReference>
<keyword evidence="3" id="KW-0677">Repeat</keyword>
<dbReference type="InterPro" id="IPR013087">
    <property type="entry name" value="Znf_C2H2_type"/>
</dbReference>
<evidence type="ECO:0000256" key="9">
    <source>
        <dbReference type="PROSITE-ProRule" id="PRU00042"/>
    </source>
</evidence>
<dbReference type="FunFam" id="3.30.160.60:FF:002343">
    <property type="entry name" value="Zinc finger protein 33A"/>
    <property type="match status" value="1"/>
</dbReference>
<dbReference type="SUPFAM" id="SSF57667">
    <property type="entry name" value="beta-beta-alpha zinc fingers"/>
    <property type="match status" value="3"/>
</dbReference>
<feature type="domain" description="C2H2-type" evidence="11">
    <location>
        <begin position="370"/>
        <end position="395"/>
    </location>
</feature>
<dbReference type="GO" id="GO:0000981">
    <property type="term" value="F:DNA-binding transcription factor activity, RNA polymerase II-specific"/>
    <property type="evidence" value="ECO:0007669"/>
    <property type="project" value="UniProtKB-ARBA"/>
</dbReference>
<evidence type="ECO:0000256" key="8">
    <source>
        <dbReference type="ARBA" id="ARBA00023242"/>
    </source>
</evidence>
<proteinExistence type="predicted"/>
<comment type="subcellular location">
    <subcellularLocation>
        <location evidence="1">Nucleus</location>
    </subcellularLocation>
</comment>
<dbReference type="Proteomes" id="UP000249723">
    <property type="component" value="Unassembled WGS sequence"/>
</dbReference>
<dbReference type="FunFam" id="3.30.160.60:FF:000125">
    <property type="entry name" value="Putative zinc finger protein 143"/>
    <property type="match status" value="1"/>
</dbReference>
<feature type="compositionally biased region" description="Low complexity" evidence="10">
    <location>
        <begin position="137"/>
        <end position="158"/>
    </location>
</feature>
<dbReference type="Pfam" id="PF00096">
    <property type="entry name" value="zf-C2H2"/>
    <property type="match status" value="4"/>
</dbReference>
<dbReference type="GO" id="GO:0008270">
    <property type="term" value="F:zinc ion binding"/>
    <property type="evidence" value="ECO:0007669"/>
    <property type="project" value="UniProtKB-KW"/>
</dbReference>
<evidence type="ECO:0000256" key="3">
    <source>
        <dbReference type="ARBA" id="ARBA00022737"/>
    </source>
</evidence>
<feature type="compositionally biased region" description="Basic and acidic residues" evidence="10">
    <location>
        <begin position="696"/>
        <end position="712"/>
    </location>
</feature>
<feature type="region of interest" description="Disordered" evidence="10">
    <location>
        <begin position="130"/>
        <end position="202"/>
    </location>
</feature>
<evidence type="ECO:0000256" key="1">
    <source>
        <dbReference type="ARBA" id="ARBA00004123"/>
    </source>
</evidence>
<sequence length="827" mass="88975">MSRAEGAVSNGNAPVDAAAATAAKADVARPVVKRCGAGVPSSGVDLSERVDQMAPSPRSSVHGDATRDQSSSPPFASVKVVDCAGVDVVFEQAHETAGTSTLYHFTPSLQAMEANTEAHPAPENMMCVDSGAERRSSSANGAASSPTPSASSSRLTSLDDGSVPSPRLAAYDISKPLGSTTPNEQDAFPREAEPQAQEQRRGIQLRSFQQFQVPNPPDLPQHPSHADWIAANHDRSTTSSIKGDVPDKLFECDECGKAFARKSDLLRHSHIHSNIRQVSAREIALRAFMLAARVIRKLTSSRTFDLHSPFVCSFPGCEKDFIQRSALTVHFRVHTGERPHVCTHLACGKAFSDSSSLARHRRTHTGAKPFQCEVPECGKKFCRKITLTKHVRREHVPGGRLPRYRGATTRRKLRSGPYSEHQNFEETTTIQNAERLLGWASRSAADGEPQDHGGGSLGRGDSRIGSGAHTTQHPKGRSTEARDQDRSRESAYAFDGSSRRSQGLPKFPDQCLSPYDPPSVGTSRDDSLSQQLQSSAAVATSCAIKPVHPQLASLQAFYMESLGSYPQQAQASISYEARAAVSYPSTNRGTSSSSSFASSCDTMSGAIQDRQDGHEPQPQWAQPPQSLRYHGDVDGSEYANFSAALPMYPSTSSLPHIPNPEVSRGPTDSFGAGSDPVPNFRRYPSTWPPSVNAKAQHQDPRSSTHFYGDDASGHAPVWPTLGSSTDESRNEVAAQSNVLDDHSNPCYSLNRGLWAANASARRVSQIPLPEAEFSLVMDDGRLGGELRQENAPPAGAVYATSSVMGGVSIDNRVNLANCGFTRGRVSV</sequence>
<keyword evidence="8" id="KW-0539">Nucleus</keyword>
<dbReference type="PANTHER" id="PTHR14003">
    <property type="entry name" value="TRANSCRIPTIONAL REPRESSOR PROTEIN YY"/>
    <property type="match status" value="1"/>
</dbReference>
<dbReference type="PROSITE" id="PS00028">
    <property type="entry name" value="ZINC_FINGER_C2H2_1"/>
    <property type="match status" value="4"/>
</dbReference>
<feature type="region of interest" description="Disordered" evidence="10">
    <location>
        <begin position="443"/>
        <end position="532"/>
    </location>
</feature>
<dbReference type="InterPro" id="IPR036236">
    <property type="entry name" value="Znf_C2H2_sf"/>
</dbReference>
<feature type="domain" description="C2H2-type" evidence="11">
    <location>
        <begin position="310"/>
        <end position="339"/>
    </location>
</feature>
<organism evidence="12 13">
    <name type="scientific">Microbotryum saponariae</name>
    <dbReference type="NCBI Taxonomy" id="289078"/>
    <lineage>
        <taxon>Eukaryota</taxon>
        <taxon>Fungi</taxon>
        <taxon>Dikarya</taxon>
        <taxon>Basidiomycota</taxon>
        <taxon>Pucciniomycotina</taxon>
        <taxon>Microbotryomycetes</taxon>
        <taxon>Microbotryales</taxon>
        <taxon>Microbotryaceae</taxon>
        <taxon>Microbotryum</taxon>
    </lineage>
</organism>
<evidence type="ECO:0000256" key="6">
    <source>
        <dbReference type="ARBA" id="ARBA00023015"/>
    </source>
</evidence>
<keyword evidence="5" id="KW-0862">Zinc</keyword>